<name>A0A6L2ND10_TANCI</name>
<organism evidence="2">
    <name type="scientific">Tanacetum cinerariifolium</name>
    <name type="common">Dalmatian daisy</name>
    <name type="synonym">Chrysanthemum cinerariifolium</name>
    <dbReference type="NCBI Taxonomy" id="118510"/>
    <lineage>
        <taxon>Eukaryota</taxon>
        <taxon>Viridiplantae</taxon>
        <taxon>Streptophyta</taxon>
        <taxon>Embryophyta</taxon>
        <taxon>Tracheophyta</taxon>
        <taxon>Spermatophyta</taxon>
        <taxon>Magnoliopsida</taxon>
        <taxon>eudicotyledons</taxon>
        <taxon>Gunneridae</taxon>
        <taxon>Pentapetalae</taxon>
        <taxon>asterids</taxon>
        <taxon>campanulids</taxon>
        <taxon>Asterales</taxon>
        <taxon>Asteraceae</taxon>
        <taxon>Asteroideae</taxon>
        <taxon>Anthemideae</taxon>
        <taxon>Anthemidinae</taxon>
        <taxon>Tanacetum</taxon>
    </lineage>
</organism>
<reference evidence="2" key="1">
    <citation type="journal article" date="2019" name="Sci. Rep.">
        <title>Draft genome of Tanacetum cinerariifolium, the natural source of mosquito coil.</title>
        <authorList>
            <person name="Yamashiro T."/>
            <person name="Shiraishi A."/>
            <person name="Satake H."/>
            <person name="Nakayama K."/>
        </authorList>
    </citation>
    <scope>NUCLEOTIDE SEQUENCE</scope>
</reference>
<evidence type="ECO:0000313" key="2">
    <source>
        <dbReference type="EMBL" id="GEU84146.1"/>
    </source>
</evidence>
<comment type="caution">
    <text evidence="2">The sequence shown here is derived from an EMBL/GenBank/DDBJ whole genome shotgun (WGS) entry which is preliminary data.</text>
</comment>
<dbReference type="PANTHER" id="PTHR24559:SF444">
    <property type="entry name" value="REVERSE TRANSCRIPTASE DOMAIN-CONTAINING PROTEIN"/>
    <property type="match status" value="1"/>
</dbReference>
<proteinExistence type="predicted"/>
<protein>
    <recommendedName>
        <fullName evidence="1">Reverse transcriptase domain-containing protein</fullName>
    </recommendedName>
</protein>
<gene>
    <name evidence="2" type="ORF">Tci_056124</name>
</gene>
<dbReference type="InterPro" id="IPR043128">
    <property type="entry name" value="Rev_trsase/Diguanyl_cyclase"/>
</dbReference>
<sequence length="308" mass="35571">MGIIVSTIHAAMKFHTSCGIGIVFSTCEPNKVKKGQKKVKETIQELPTSFKRKLQDLMRSNADFFAWTYVDMTGILRTIMVGSKPFNTEHKLNKYKHIELVKQKKRGLAPERIKQHAKKWTSLQMQESCKKSNIKRLLPLPEIDWKVESVSGFQLKCFLDAYKGYHQIQMTEDDEDNTSFFIENGLFCYRKMSFGVKNAEATYQRLVDKVFNDQIRLWSINMKLNPKKCSFGVEEDPFQDTSSPSRGLKLIPRRSSPEGKEYTYALSFEFETTNNEAEYEALLAGQHITIDMKIKYIAIFVDSQLVAN</sequence>
<dbReference type="InterPro" id="IPR053134">
    <property type="entry name" value="RNA-dir_DNA_polymerase"/>
</dbReference>
<dbReference type="AlphaFoldDB" id="A0A6L2ND10"/>
<dbReference type="PANTHER" id="PTHR24559">
    <property type="entry name" value="TRANSPOSON TY3-I GAG-POL POLYPROTEIN"/>
    <property type="match status" value="1"/>
</dbReference>
<dbReference type="InterPro" id="IPR000477">
    <property type="entry name" value="RT_dom"/>
</dbReference>
<dbReference type="CDD" id="cd01647">
    <property type="entry name" value="RT_LTR"/>
    <property type="match status" value="1"/>
</dbReference>
<dbReference type="Gene3D" id="3.10.10.10">
    <property type="entry name" value="HIV Type 1 Reverse Transcriptase, subunit A, domain 1"/>
    <property type="match status" value="1"/>
</dbReference>
<accession>A0A6L2ND10</accession>
<evidence type="ECO:0000259" key="1">
    <source>
        <dbReference type="Pfam" id="PF00078"/>
    </source>
</evidence>
<dbReference type="InterPro" id="IPR043502">
    <property type="entry name" value="DNA/RNA_pol_sf"/>
</dbReference>
<dbReference type="EMBL" id="BKCJ010008829">
    <property type="protein sequence ID" value="GEU84146.1"/>
    <property type="molecule type" value="Genomic_DNA"/>
</dbReference>
<dbReference type="GO" id="GO:0003676">
    <property type="term" value="F:nucleic acid binding"/>
    <property type="evidence" value="ECO:0007669"/>
    <property type="project" value="InterPro"/>
</dbReference>
<dbReference type="Pfam" id="PF00078">
    <property type="entry name" value="RVT_1"/>
    <property type="match status" value="1"/>
</dbReference>
<feature type="domain" description="Reverse transcriptase" evidence="1">
    <location>
        <begin position="148"/>
        <end position="215"/>
    </location>
</feature>
<dbReference type="Gene3D" id="3.30.70.270">
    <property type="match status" value="1"/>
</dbReference>
<dbReference type="InterPro" id="IPR036397">
    <property type="entry name" value="RNaseH_sf"/>
</dbReference>
<dbReference type="SUPFAM" id="SSF56672">
    <property type="entry name" value="DNA/RNA polymerases"/>
    <property type="match status" value="1"/>
</dbReference>
<dbReference type="Gene3D" id="3.30.420.10">
    <property type="entry name" value="Ribonuclease H-like superfamily/Ribonuclease H"/>
    <property type="match status" value="1"/>
</dbReference>